<evidence type="ECO:0000313" key="10">
    <source>
        <dbReference type="Proteomes" id="UP000271925"/>
    </source>
</evidence>
<feature type="transmembrane region" description="Helical" evidence="8">
    <location>
        <begin position="278"/>
        <end position="299"/>
    </location>
</feature>
<keyword evidence="4" id="KW-0547">Nucleotide-binding</keyword>
<gene>
    <name evidence="9" type="ORF">EHT25_22265</name>
</gene>
<feature type="transmembrane region" description="Helical" evidence="8">
    <location>
        <begin position="39"/>
        <end position="61"/>
    </location>
</feature>
<accession>A0A3P1BIU6</accession>
<feature type="transmembrane region" description="Helical" evidence="8">
    <location>
        <begin position="109"/>
        <end position="128"/>
    </location>
</feature>
<evidence type="ECO:0000256" key="8">
    <source>
        <dbReference type="SAM" id="Phobius"/>
    </source>
</evidence>
<keyword evidence="10" id="KW-1185">Reference proteome</keyword>
<proteinExistence type="predicted"/>
<keyword evidence="2" id="KW-0813">Transport</keyword>
<feature type="transmembrane region" description="Helical" evidence="8">
    <location>
        <begin position="81"/>
        <end position="102"/>
    </location>
</feature>
<dbReference type="GO" id="GO:0005524">
    <property type="term" value="F:ATP binding"/>
    <property type="evidence" value="ECO:0007669"/>
    <property type="project" value="UniProtKB-KW"/>
</dbReference>
<dbReference type="EMBL" id="RQJO01000010">
    <property type="protein sequence ID" value="RRB00915.1"/>
    <property type="molecule type" value="Genomic_DNA"/>
</dbReference>
<dbReference type="OrthoDB" id="110585at2"/>
<feature type="transmembrane region" description="Helical" evidence="8">
    <location>
        <begin position="171"/>
        <end position="189"/>
    </location>
</feature>
<evidence type="ECO:0000256" key="1">
    <source>
        <dbReference type="ARBA" id="ARBA00004141"/>
    </source>
</evidence>
<evidence type="ECO:0000313" key="9">
    <source>
        <dbReference type="EMBL" id="RRB00915.1"/>
    </source>
</evidence>
<keyword evidence="3 8" id="KW-0812">Transmembrane</keyword>
<dbReference type="Pfam" id="PF07168">
    <property type="entry name" value="Ureide_permease"/>
    <property type="match status" value="2"/>
</dbReference>
<evidence type="ECO:0000256" key="7">
    <source>
        <dbReference type="ARBA" id="ARBA00023136"/>
    </source>
</evidence>
<name>A0A3P1BIU6_9BACT</name>
<dbReference type="InterPro" id="IPR030189">
    <property type="entry name" value="UPS_plant"/>
</dbReference>
<feature type="transmembrane region" description="Helical" evidence="8">
    <location>
        <begin position="6"/>
        <end position="27"/>
    </location>
</feature>
<comment type="caution">
    <text evidence="9">The sequence shown here is derived from an EMBL/GenBank/DDBJ whole genome shotgun (WGS) entry which is preliminary data.</text>
</comment>
<evidence type="ECO:0000256" key="2">
    <source>
        <dbReference type="ARBA" id="ARBA00022448"/>
    </source>
</evidence>
<feature type="transmembrane region" description="Helical" evidence="8">
    <location>
        <begin position="134"/>
        <end position="151"/>
    </location>
</feature>
<dbReference type="InterPro" id="IPR009834">
    <property type="entry name" value="Ureide_permease"/>
</dbReference>
<feature type="transmembrane region" description="Helical" evidence="8">
    <location>
        <begin position="251"/>
        <end position="272"/>
    </location>
</feature>
<protein>
    <submittedName>
        <fullName evidence="9">Multidrug DMT transporter permease</fullName>
    </submittedName>
</protein>
<dbReference type="GO" id="GO:0016020">
    <property type="term" value="C:membrane"/>
    <property type="evidence" value="ECO:0007669"/>
    <property type="project" value="UniProtKB-SubCell"/>
</dbReference>
<dbReference type="GO" id="GO:0022857">
    <property type="term" value="F:transmembrane transporter activity"/>
    <property type="evidence" value="ECO:0007669"/>
    <property type="project" value="InterPro"/>
</dbReference>
<keyword evidence="5" id="KW-0067">ATP-binding</keyword>
<sequence>MFIIPTYTLAVLFCVITMLCWGSWANTQKLAAGHWRFELFYWDYVLGIVILALLSAFTLGSNGAGGRSFLADVAQADQSNLFLAILGGLVFNAANILLGAAISIAGMAVAFPVGIGLALVIGVIVNYLDAPVGNATILFGGVALIMVAILLNANAYRKNADKSTGVSTKGLALAIVSGCMMGLFYKYVAQSMFPDFNTPEPGKLSPYTAVVFFSVGVLVSNLLFNTLLMMRPFVGKPVSYADYFRGGLRNHLMGILGGIIWCIGFSFSIIASDQAGPAISYGLGQGATVVAAIWGIYVWREFRDASKSTYRILNVMLLCYVVGLSLLIIAR</sequence>
<reference evidence="9 10" key="1">
    <citation type="submission" date="2018-11" db="EMBL/GenBank/DDBJ databases">
        <authorList>
            <person name="Zhou Z."/>
            <person name="Wang G."/>
        </authorList>
    </citation>
    <scope>NUCLEOTIDE SEQUENCE [LARGE SCALE GENOMIC DNA]</scope>
    <source>
        <strain evidence="9 10">KCTC52004</strain>
    </source>
</reference>
<feature type="transmembrane region" description="Helical" evidence="8">
    <location>
        <begin position="311"/>
        <end position="330"/>
    </location>
</feature>
<evidence type="ECO:0000256" key="6">
    <source>
        <dbReference type="ARBA" id="ARBA00022989"/>
    </source>
</evidence>
<evidence type="ECO:0000256" key="3">
    <source>
        <dbReference type="ARBA" id="ARBA00022692"/>
    </source>
</evidence>
<feature type="transmembrane region" description="Helical" evidence="8">
    <location>
        <begin position="209"/>
        <end position="230"/>
    </location>
</feature>
<dbReference type="PANTHER" id="PTHR31081">
    <property type="entry name" value="UREIDE PERMEASE 1-RELATED-RELATED"/>
    <property type="match status" value="1"/>
</dbReference>
<dbReference type="RefSeq" id="WP_124877379.1">
    <property type="nucleotide sequence ID" value="NZ_RQJO01000010.1"/>
</dbReference>
<dbReference type="AlphaFoldDB" id="A0A3P1BIU6"/>
<comment type="subcellular location">
    <subcellularLocation>
        <location evidence="1">Membrane</location>
        <topology evidence="1">Multi-pass membrane protein</topology>
    </subcellularLocation>
</comment>
<evidence type="ECO:0000256" key="5">
    <source>
        <dbReference type="ARBA" id="ARBA00022840"/>
    </source>
</evidence>
<dbReference type="Proteomes" id="UP000271925">
    <property type="component" value="Unassembled WGS sequence"/>
</dbReference>
<keyword evidence="6 8" id="KW-1133">Transmembrane helix</keyword>
<organism evidence="9 10">
    <name type="scientific">Larkinella rosea</name>
    <dbReference type="NCBI Taxonomy" id="2025312"/>
    <lineage>
        <taxon>Bacteria</taxon>
        <taxon>Pseudomonadati</taxon>
        <taxon>Bacteroidota</taxon>
        <taxon>Cytophagia</taxon>
        <taxon>Cytophagales</taxon>
        <taxon>Spirosomataceae</taxon>
        <taxon>Larkinella</taxon>
    </lineage>
</organism>
<evidence type="ECO:0000256" key="4">
    <source>
        <dbReference type="ARBA" id="ARBA00022741"/>
    </source>
</evidence>
<keyword evidence="7 8" id="KW-0472">Membrane</keyword>